<dbReference type="SUPFAM" id="SSF55826">
    <property type="entry name" value="YbaK/ProRS associated domain"/>
    <property type="match status" value="1"/>
</dbReference>
<dbReference type="PANTHER" id="PTHR30411">
    <property type="entry name" value="CYTOPLASMIC PROTEIN"/>
    <property type="match status" value="1"/>
</dbReference>
<dbReference type="Proteomes" id="UP001174210">
    <property type="component" value="Unassembled WGS sequence"/>
</dbReference>
<accession>A0ABT8IUF6</accession>
<dbReference type="Pfam" id="PF04073">
    <property type="entry name" value="tRNA_edit"/>
    <property type="match status" value="1"/>
</dbReference>
<dbReference type="RefSeq" id="WP_301216473.1">
    <property type="nucleotide sequence ID" value="NZ_JAROCB010000001.1"/>
</dbReference>
<dbReference type="Gene3D" id="3.90.960.10">
    <property type="entry name" value="YbaK/aminoacyl-tRNA synthetase-associated domain"/>
    <property type="match status" value="1"/>
</dbReference>
<dbReference type="InterPro" id="IPR036754">
    <property type="entry name" value="YbaK/aa-tRNA-synt-asso_dom_sf"/>
</dbReference>
<evidence type="ECO:0000313" key="3">
    <source>
        <dbReference type="Proteomes" id="UP001174210"/>
    </source>
</evidence>
<dbReference type="EMBL" id="JAROCB010000001">
    <property type="protein sequence ID" value="MDN4596426.1"/>
    <property type="molecule type" value="Genomic_DNA"/>
</dbReference>
<comment type="caution">
    <text evidence="2">The sequence shown here is derived from an EMBL/GenBank/DDBJ whole genome shotgun (WGS) entry which is preliminary data.</text>
</comment>
<feature type="domain" description="YbaK/aminoacyl-tRNA synthetase-associated" evidence="1">
    <location>
        <begin position="45"/>
        <end position="165"/>
    </location>
</feature>
<dbReference type="InterPro" id="IPR007214">
    <property type="entry name" value="YbaK/aa-tRNA-synth-assoc-dom"/>
</dbReference>
<evidence type="ECO:0000313" key="2">
    <source>
        <dbReference type="EMBL" id="MDN4596426.1"/>
    </source>
</evidence>
<organism evidence="2 3">
    <name type="scientific">Leifsonia virtsii</name>
    <dbReference type="NCBI Taxonomy" id="3035915"/>
    <lineage>
        <taxon>Bacteria</taxon>
        <taxon>Bacillati</taxon>
        <taxon>Actinomycetota</taxon>
        <taxon>Actinomycetes</taxon>
        <taxon>Micrococcales</taxon>
        <taxon>Microbacteriaceae</taxon>
        <taxon>Leifsonia</taxon>
    </lineage>
</organism>
<dbReference type="PANTHER" id="PTHR30411:SF1">
    <property type="entry name" value="CYTOPLASMIC PROTEIN"/>
    <property type="match status" value="1"/>
</dbReference>
<sequence>MGVFTLGGLTTAPASTRTDLLAPATLAALEDLGWLEQVGVVEIDPDISDTAATRDAFGLDASHLANCVVVAGKREGVERIAACVVLSTTRADVNNTVKRMLDVRKASFLPMDRAVELTGMEYGGITPIGIPAEWPVLVDSRVGEQDVVIIGSGVRRSKILLPGRLLAELPAARSIDGLGLEVAAG</sequence>
<dbReference type="CDD" id="cd04939">
    <property type="entry name" value="PA2301"/>
    <property type="match status" value="1"/>
</dbReference>
<proteinExistence type="predicted"/>
<keyword evidence="3" id="KW-1185">Reference proteome</keyword>
<gene>
    <name evidence="2" type="ORF">P5G59_04685</name>
</gene>
<reference evidence="2" key="1">
    <citation type="submission" date="2023-03" db="EMBL/GenBank/DDBJ databases">
        <title>MT1 and MT2 Draft Genomes of Novel Species.</title>
        <authorList>
            <person name="Venkateswaran K."/>
        </authorList>
    </citation>
    <scope>NUCLEOTIDE SEQUENCE</scope>
    <source>
        <strain evidence="2">F6_8S_P_1A</strain>
    </source>
</reference>
<protein>
    <submittedName>
        <fullName evidence="2">YbaK/EbsC family protein</fullName>
    </submittedName>
</protein>
<name>A0ABT8IUF6_9MICO</name>
<evidence type="ECO:0000259" key="1">
    <source>
        <dbReference type="Pfam" id="PF04073"/>
    </source>
</evidence>